<protein>
    <submittedName>
        <fullName evidence="1">Uncharacterized protein</fullName>
    </submittedName>
</protein>
<dbReference type="AlphaFoldDB" id="A0A0K1PPN3"/>
<reference evidence="1 2" key="1">
    <citation type="submission" date="2015-08" db="EMBL/GenBank/DDBJ databases">
        <authorList>
            <person name="Babu N.S."/>
            <person name="Beckwith C.J."/>
            <person name="Beseler K.G."/>
            <person name="Brison A."/>
            <person name="Carone J.V."/>
            <person name="Caskin T.P."/>
            <person name="Diamond M."/>
            <person name="Durham M.E."/>
            <person name="Foxe J.M."/>
            <person name="Go M."/>
            <person name="Henderson B.A."/>
            <person name="Jones I.B."/>
            <person name="McGettigan J.A."/>
            <person name="Micheletti S.J."/>
            <person name="Nasrallah M.E."/>
            <person name="Ortiz D."/>
            <person name="Piller C.R."/>
            <person name="Privatt S.R."/>
            <person name="Schneider S.L."/>
            <person name="Sharp S."/>
            <person name="Smith T.C."/>
            <person name="Stanton J.D."/>
            <person name="Ullery H.E."/>
            <person name="Wilson R.J."/>
            <person name="Serrano M.G."/>
            <person name="Buck G."/>
            <person name="Lee V."/>
            <person name="Wang Y."/>
            <person name="Carvalho R."/>
            <person name="Voegtly L."/>
            <person name="Shi R."/>
            <person name="Duckworth R."/>
            <person name="Johnson A."/>
            <person name="Loviza R."/>
            <person name="Walstead R."/>
            <person name="Shah Z."/>
            <person name="Kiflezghi M."/>
            <person name="Wade K."/>
            <person name="Ball S.L."/>
            <person name="Bradley K.W."/>
            <person name="Asai D.J."/>
            <person name="Bowman C.A."/>
            <person name="Russell D.A."/>
            <person name="Pope W.H."/>
            <person name="Jacobs-Sera D."/>
            <person name="Hendrix R.W."/>
            <person name="Hatfull G.F."/>
        </authorList>
    </citation>
    <scope>NUCLEOTIDE SEQUENCE [LARGE SCALE GENOMIC DNA]</scope>
    <source>
        <strain evidence="1 2">DSM 27648</strain>
    </source>
</reference>
<accession>A0A0K1PPN3</accession>
<dbReference type="Proteomes" id="UP000064967">
    <property type="component" value="Chromosome"/>
</dbReference>
<gene>
    <name evidence="1" type="ORF">AKJ09_01748</name>
</gene>
<sequence>MTSIPDDRRFRPAYVFPRVALSRLLRRDVARLESKATDRRP</sequence>
<dbReference type="KEGG" id="llu:AKJ09_01748"/>
<evidence type="ECO:0000313" key="2">
    <source>
        <dbReference type="Proteomes" id="UP000064967"/>
    </source>
</evidence>
<proteinExistence type="predicted"/>
<name>A0A0K1PPN3_9BACT</name>
<dbReference type="STRING" id="1391654.AKJ09_01748"/>
<dbReference type="EMBL" id="CP012333">
    <property type="protein sequence ID" value="AKU95084.1"/>
    <property type="molecule type" value="Genomic_DNA"/>
</dbReference>
<keyword evidence="2" id="KW-1185">Reference proteome</keyword>
<organism evidence="1 2">
    <name type="scientific">Labilithrix luteola</name>
    <dbReference type="NCBI Taxonomy" id="1391654"/>
    <lineage>
        <taxon>Bacteria</taxon>
        <taxon>Pseudomonadati</taxon>
        <taxon>Myxococcota</taxon>
        <taxon>Polyangia</taxon>
        <taxon>Polyangiales</taxon>
        <taxon>Labilitrichaceae</taxon>
        <taxon>Labilithrix</taxon>
    </lineage>
</organism>
<evidence type="ECO:0000313" key="1">
    <source>
        <dbReference type="EMBL" id="AKU95084.1"/>
    </source>
</evidence>